<evidence type="ECO:0000256" key="3">
    <source>
        <dbReference type="PROSITE-ProRule" id="PRU00169"/>
    </source>
</evidence>
<accession>A0A2W5LX34</accession>
<dbReference type="PROSITE" id="PS50110">
    <property type="entry name" value="RESPONSE_REGULATORY"/>
    <property type="match status" value="1"/>
</dbReference>
<dbReference type="GO" id="GO:0000160">
    <property type="term" value="P:phosphorelay signal transduction system"/>
    <property type="evidence" value="ECO:0007669"/>
    <property type="project" value="InterPro"/>
</dbReference>
<dbReference type="PRINTS" id="PR00038">
    <property type="entry name" value="HTHLUXR"/>
</dbReference>
<evidence type="ECO:0000256" key="2">
    <source>
        <dbReference type="ARBA" id="ARBA00023125"/>
    </source>
</evidence>
<dbReference type="InterPro" id="IPR016032">
    <property type="entry name" value="Sig_transdc_resp-reg_C-effctor"/>
</dbReference>
<keyword evidence="2 6" id="KW-0238">DNA-binding</keyword>
<dbReference type="InterPro" id="IPR000792">
    <property type="entry name" value="Tscrpt_reg_LuxR_C"/>
</dbReference>
<dbReference type="Gene3D" id="3.40.50.2300">
    <property type="match status" value="1"/>
</dbReference>
<dbReference type="SMART" id="SM00448">
    <property type="entry name" value="REC"/>
    <property type="match status" value="1"/>
</dbReference>
<dbReference type="EMBL" id="QFPN01000010">
    <property type="protein sequence ID" value="PZQ11887.1"/>
    <property type="molecule type" value="Genomic_DNA"/>
</dbReference>
<dbReference type="GO" id="GO:0003677">
    <property type="term" value="F:DNA binding"/>
    <property type="evidence" value="ECO:0007669"/>
    <property type="project" value="UniProtKB-KW"/>
</dbReference>
<reference evidence="6 7" key="1">
    <citation type="submission" date="2017-08" db="EMBL/GenBank/DDBJ databases">
        <title>Infants hospitalized years apart are colonized by the same room-sourced microbial strains.</title>
        <authorList>
            <person name="Brooks B."/>
            <person name="Olm M.R."/>
            <person name="Firek B.A."/>
            <person name="Baker R."/>
            <person name="Thomas B.C."/>
            <person name="Morowitz M.J."/>
            <person name="Banfield J.F."/>
        </authorList>
    </citation>
    <scope>NUCLEOTIDE SEQUENCE [LARGE SCALE GENOMIC DNA]</scope>
    <source>
        <strain evidence="6">S2_005_003_R2_43</strain>
    </source>
</reference>
<feature type="domain" description="HTH luxR-type" evidence="4">
    <location>
        <begin position="144"/>
        <end position="209"/>
    </location>
</feature>
<evidence type="ECO:0000259" key="4">
    <source>
        <dbReference type="PROSITE" id="PS50043"/>
    </source>
</evidence>
<comment type="caution">
    <text evidence="6">The sequence shown here is derived from an EMBL/GenBank/DDBJ whole genome shotgun (WGS) entry which is preliminary data.</text>
</comment>
<sequence>MHFAIIDDHPLFREALLTTVHVAFPGSIVEEADSLAAACEVIARSRTIDMILLDLSMQGVTGFDGLVRIRTQFPRVPILVVSGLDDPQIVHEAIRCGAAGFVPKASGKALLTEAIAEVLGGGVFLPKEYRRANVGRGGRSVEDMQDRLRSLTPAQMRVLSLVKRGKFNKQIAYELNVGESTIKAHISEIMRKLGVASRTQAVIETSALDFDVMLTGRRPDD</sequence>
<gene>
    <name evidence="6" type="ORF">DI565_17035</name>
</gene>
<name>A0A2W5LX34_ANCNO</name>
<evidence type="ECO:0000313" key="6">
    <source>
        <dbReference type="EMBL" id="PZQ11887.1"/>
    </source>
</evidence>
<dbReference type="Pfam" id="PF00072">
    <property type="entry name" value="Response_reg"/>
    <property type="match status" value="1"/>
</dbReference>
<dbReference type="PROSITE" id="PS50043">
    <property type="entry name" value="HTH_LUXR_2"/>
    <property type="match status" value="1"/>
</dbReference>
<dbReference type="AlphaFoldDB" id="A0A2W5LX34"/>
<evidence type="ECO:0000313" key="7">
    <source>
        <dbReference type="Proteomes" id="UP000249577"/>
    </source>
</evidence>
<dbReference type="GO" id="GO:0006355">
    <property type="term" value="P:regulation of DNA-templated transcription"/>
    <property type="evidence" value="ECO:0007669"/>
    <property type="project" value="InterPro"/>
</dbReference>
<protein>
    <submittedName>
        <fullName evidence="6">DNA-binding response regulator</fullName>
    </submittedName>
</protein>
<dbReference type="Proteomes" id="UP000249577">
    <property type="component" value="Unassembled WGS sequence"/>
</dbReference>
<evidence type="ECO:0000259" key="5">
    <source>
        <dbReference type="PROSITE" id="PS50110"/>
    </source>
</evidence>
<dbReference type="SUPFAM" id="SSF46894">
    <property type="entry name" value="C-terminal effector domain of the bipartite response regulators"/>
    <property type="match status" value="1"/>
</dbReference>
<dbReference type="PANTHER" id="PTHR45566">
    <property type="entry name" value="HTH-TYPE TRANSCRIPTIONAL REGULATOR YHJB-RELATED"/>
    <property type="match status" value="1"/>
</dbReference>
<dbReference type="CDD" id="cd06170">
    <property type="entry name" value="LuxR_C_like"/>
    <property type="match status" value="1"/>
</dbReference>
<dbReference type="SMART" id="SM00421">
    <property type="entry name" value="HTH_LUXR"/>
    <property type="match status" value="1"/>
</dbReference>
<organism evidence="6 7">
    <name type="scientific">Ancylobacter novellus</name>
    <name type="common">Thiobacillus novellus</name>
    <dbReference type="NCBI Taxonomy" id="921"/>
    <lineage>
        <taxon>Bacteria</taxon>
        <taxon>Pseudomonadati</taxon>
        <taxon>Pseudomonadota</taxon>
        <taxon>Alphaproteobacteria</taxon>
        <taxon>Hyphomicrobiales</taxon>
        <taxon>Xanthobacteraceae</taxon>
        <taxon>Ancylobacter</taxon>
    </lineage>
</organism>
<dbReference type="CDD" id="cd17535">
    <property type="entry name" value="REC_NarL-like"/>
    <property type="match status" value="1"/>
</dbReference>
<feature type="domain" description="Response regulatory" evidence="5">
    <location>
        <begin position="2"/>
        <end position="119"/>
    </location>
</feature>
<dbReference type="InterPro" id="IPR011006">
    <property type="entry name" value="CheY-like_superfamily"/>
</dbReference>
<dbReference type="SUPFAM" id="SSF52172">
    <property type="entry name" value="CheY-like"/>
    <property type="match status" value="1"/>
</dbReference>
<proteinExistence type="predicted"/>
<dbReference type="InterPro" id="IPR058245">
    <property type="entry name" value="NreC/VraR/RcsB-like_REC"/>
</dbReference>
<dbReference type="InterPro" id="IPR051015">
    <property type="entry name" value="EvgA-like"/>
</dbReference>
<evidence type="ECO:0000256" key="1">
    <source>
        <dbReference type="ARBA" id="ARBA00022553"/>
    </source>
</evidence>
<dbReference type="Pfam" id="PF00196">
    <property type="entry name" value="GerE"/>
    <property type="match status" value="1"/>
</dbReference>
<dbReference type="PANTHER" id="PTHR45566:SF1">
    <property type="entry name" value="HTH-TYPE TRANSCRIPTIONAL REGULATOR YHJB-RELATED"/>
    <property type="match status" value="1"/>
</dbReference>
<feature type="modified residue" description="4-aspartylphosphate" evidence="3">
    <location>
        <position position="54"/>
    </location>
</feature>
<keyword evidence="1 3" id="KW-0597">Phosphoprotein</keyword>
<dbReference type="InterPro" id="IPR001789">
    <property type="entry name" value="Sig_transdc_resp-reg_receiver"/>
</dbReference>